<proteinExistence type="predicted"/>
<protein>
    <submittedName>
        <fullName evidence="4">Class I SAM-dependent methyltransferase</fullName>
    </submittedName>
</protein>
<dbReference type="Gene3D" id="3.40.50.150">
    <property type="entry name" value="Vaccinia Virus protein VP39"/>
    <property type="match status" value="1"/>
</dbReference>
<dbReference type="InterPro" id="IPR008715">
    <property type="entry name" value="SAM-MeTfrase_NodS-like"/>
</dbReference>
<dbReference type="SUPFAM" id="SSF53335">
    <property type="entry name" value="S-adenosyl-L-methionine-dependent methyltransferases"/>
    <property type="match status" value="1"/>
</dbReference>
<dbReference type="GO" id="GO:0032259">
    <property type="term" value="P:methylation"/>
    <property type="evidence" value="ECO:0007669"/>
    <property type="project" value="UniProtKB-KW"/>
</dbReference>
<reference evidence="4" key="1">
    <citation type="journal article" date="2023" name="Comput. Struct. Biotechnol. J.">
        <title>Discovery of a novel marine Bacteroidetes with a rich repertoire of carbohydrate-active enzymes.</title>
        <authorList>
            <person name="Chen B."/>
            <person name="Liu G."/>
            <person name="Chen Q."/>
            <person name="Wang H."/>
            <person name="Liu L."/>
            <person name="Tang K."/>
        </authorList>
    </citation>
    <scope>NUCLEOTIDE SEQUENCE</scope>
    <source>
        <strain evidence="4">TK19036</strain>
    </source>
</reference>
<name>A0AA49GL81_9BACT</name>
<dbReference type="PANTHER" id="PTHR43464">
    <property type="entry name" value="METHYLTRANSFERASE"/>
    <property type="match status" value="1"/>
</dbReference>
<dbReference type="EMBL" id="CP120682">
    <property type="protein sequence ID" value="WKN35448.1"/>
    <property type="molecule type" value="Genomic_DNA"/>
</dbReference>
<dbReference type="GO" id="GO:0009312">
    <property type="term" value="P:oligosaccharide biosynthetic process"/>
    <property type="evidence" value="ECO:0007669"/>
    <property type="project" value="InterPro"/>
</dbReference>
<dbReference type="GO" id="GO:0008757">
    <property type="term" value="F:S-adenosylmethionine-dependent methyltransferase activity"/>
    <property type="evidence" value="ECO:0007669"/>
    <property type="project" value="InterPro"/>
</dbReference>
<reference evidence="4" key="2">
    <citation type="journal article" date="2024" name="Antonie Van Leeuwenhoek">
        <title>Roseihalotalea indica gen. nov., sp. nov., a halophilic Bacteroidetes from mesopelagic Southwest Indian Ocean with higher carbohydrate metabolic potential.</title>
        <authorList>
            <person name="Chen B."/>
            <person name="Zhang M."/>
            <person name="Lin D."/>
            <person name="Ye J."/>
            <person name="Tang K."/>
        </authorList>
    </citation>
    <scope>NUCLEOTIDE SEQUENCE</scope>
    <source>
        <strain evidence="4">TK19036</strain>
    </source>
</reference>
<evidence type="ECO:0000256" key="3">
    <source>
        <dbReference type="ARBA" id="ARBA00022691"/>
    </source>
</evidence>
<accession>A0AA49GL81</accession>
<dbReference type="Pfam" id="PF05401">
    <property type="entry name" value="NodS"/>
    <property type="match status" value="1"/>
</dbReference>
<keyword evidence="3" id="KW-0949">S-adenosyl-L-methionine</keyword>
<gene>
    <name evidence="4" type="ORF">K4G66_24035</name>
</gene>
<evidence type="ECO:0000256" key="1">
    <source>
        <dbReference type="ARBA" id="ARBA00022603"/>
    </source>
</evidence>
<keyword evidence="2" id="KW-0808">Transferase</keyword>
<dbReference type="PANTHER" id="PTHR43464:SF19">
    <property type="entry name" value="UBIQUINONE BIOSYNTHESIS O-METHYLTRANSFERASE, MITOCHONDRIAL"/>
    <property type="match status" value="1"/>
</dbReference>
<dbReference type="CDD" id="cd02440">
    <property type="entry name" value="AdoMet_MTases"/>
    <property type="match status" value="1"/>
</dbReference>
<dbReference type="AlphaFoldDB" id="A0AA49GL81"/>
<evidence type="ECO:0000313" key="4">
    <source>
        <dbReference type="EMBL" id="WKN35448.1"/>
    </source>
</evidence>
<evidence type="ECO:0000256" key="2">
    <source>
        <dbReference type="ARBA" id="ARBA00022679"/>
    </source>
</evidence>
<sequence>MPKESLPATYFDELYQSNEDPWNFEGSDYEREKYTETLKALPRPVYDNAFEIGCSIGVLTQRLAQRCRQLLSVDASEVPLQKARERLKDQPHVQLKSMSVPAEFPEGPFDLILVSEVGYYWSPDDLVKAQQQILHALSPGGHLLLVHWTPFVDDYPLTGDEVHEAFHKFAESGHRLKHIYHQRAEQYRLDLWEAQ</sequence>
<organism evidence="4">
    <name type="scientific">Roseihalotalea indica</name>
    <dbReference type="NCBI Taxonomy" id="2867963"/>
    <lineage>
        <taxon>Bacteria</taxon>
        <taxon>Pseudomonadati</taxon>
        <taxon>Bacteroidota</taxon>
        <taxon>Cytophagia</taxon>
        <taxon>Cytophagales</taxon>
        <taxon>Catalimonadaceae</taxon>
        <taxon>Roseihalotalea</taxon>
    </lineage>
</organism>
<dbReference type="InterPro" id="IPR029063">
    <property type="entry name" value="SAM-dependent_MTases_sf"/>
</dbReference>
<keyword evidence="1 4" id="KW-0489">Methyltransferase</keyword>